<proteinExistence type="predicted"/>
<sequence length="225" mass="25462">MVQKILAAVVRLWAQVSEPGTQAFVLRVQIDMVVDAGRVRVPRLEEFTRLFCVSHCNNFGSVPIEAMRIAHTIINITPPDGSETTFNSECSNGGARSILLARCITLLARLPIAMFFVVCFILSLGFFFMAFSMATQELNENSDTEGILHIFDWGLLAFAIGAILLVICVIIQCILKCVIISSLPRATVKKQKQKKKKKKNKKRKKRKKKKKKKKGKKKKKKRKRK</sequence>
<dbReference type="WBParaSite" id="SSLN_0000691101-mRNA-1">
    <property type="protein sequence ID" value="SSLN_0000691101-mRNA-1"/>
    <property type="gene ID" value="SSLN_0000691101"/>
</dbReference>
<dbReference type="Gene3D" id="1.20.1070.10">
    <property type="entry name" value="Rhodopsin 7-helix transmembrane proteins"/>
    <property type="match status" value="1"/>
</dbReference>
<evidence type="ECO:0000313" key="3">
    <source>
        <dbReference type="Proteomes" id="UP000275846"/>
    </source>
</evidence>
<name>A0A183SR51_SCHSO</name>
<feature type="region of interest" description="Disordered" evidence="1">
    <location>
        <begin position="186"/>
        <end position="225"/>
    </location>
</feature>
<reference evidence="4" key="1">
    <citation type="submission" date="2016-06" db="UniProtKB">
        <authorList>
            <consortium name="WormBaseParasite"/>
        </authorList>
    </citation>
    <scope>IDENTIFICATION</scope>
</reference>
<evidence type="ECO:0000313" key="4">
    <source>
        <dbReference type="WBParaSite" id="SSLN_0000691101-mRNA-1"/>
    </source>
</evidence>
<reference evidence="2 3" key="2">
    <citation type="submission" date="2018-11" db="EMBL/GenBank/DDBJ databases">
        <authorList>
            <consortium name="Pathogen Informatics"/>
        </authorList>
    </citation>
    <scope>NUCLEOTIDE SEQUENCE [LARGE SCALE GENOMIC DNA]</scope>
    <source>
        <strain evidence="2 3">NST_G2</strain>
    </source>
</reference>
<dbReference type="AlphaFoldDB" id="A0A183SR51"/>
<evidence type="ECO:0000256" key="1">
    <source>
        <dbReference type="SAM" id="MobiDB-lite"/>
    </source>
</evidence>
<gene>
    <name evidence="2" type="ORF">SSLN_LOCUS6699</name>
</gene>
<evidence type="ECO:0000313" key="2">
    <source>
        <dbReference type="EMBL" id="VDL93084.1"/>
    </source>
</evidence>
<dbReference type="Proteomes" id="UP000275846">
    <property type="component" value="Unassembled WGS sequence"/>
</dbReference>
<feature type="compositionally biased region" description="Basic residues" evidence="1">
    <location>
        <begin position="187"/>
        <end position="225"/>
    </location>
</feature>
<dbReference type="OrthoDB" id="10345833at2759"/>
<organism evidence="4">
    <name type="scientific">Schistocephalus solidus</name>
    <name type="common">Tapeworm</name>
    <dbReference type="NCBI Taxonomy" id="70667"/>
    <lineage>
        <taxon>Eukaryota</taxon>
        <taxon>Metazoa</taxon>
        <taxon>Spiralia</taxon>
        <taxon>Lophotrochozoa</taxon>
        <taxon>Platyhelminthes</taxon>
        <taxon>Cestoda</taxon>
        <taxon>Eucestoda</taxon>
        <taxon>Diphyllobothriidea</taxon>
        <taxon>Diphyllobothriidae</taxon>
        <taxon>Schistocephalus</taxon>
    </lineage>
</organism>
<dbReference type="EMBL" id="UYSU01033811">
    <property type="protein sequence ID" value="VDL93084.1"/>
    <property type="molecule type" value="Genomic_DNA"/>
</dbReference>
<keyword evidence="3" id="KW-1185">Reference proteome</keyword>
<accession>A0A183SR51</accession>
<protein>
    <submittedName>
        <fullName evidence="2 4">Uncharacterized protein</fullName>
    </submittedName>
</protein>